<dbReference type="HOGENOM" id="CLU_2329656_0_0_11"/>
<protein>
    <submittedName>
        <fullName evidence="3">Uncharacterized protein</fullName>
    </submittedName>
</protein>
<feature type="transmembrane region" description="Helical" evidence="2">
    <location>
        <begin position="12"/>
        <end position="34"/>
    </location>
</feature>
<dbReference type="EMBL" id="CP002299">
    <property type="protein sequence ID" value="ADP80639.1"/>
    <property type="molecule type" value="Genomic_DNA"/>
</dbReference>
<feature type="transmembrane region" description="Helical" evidence="2">
    <location>
        <begin position="46"/>
        <end position="63"/>
    </location>
</feature>
<name>E3J406_PSEI1</name>
<dbReference type="RefSeq" id="WP_013423757.1">
    <property type="nucleotide sequence ID" value="NC_014666.1"/>
</dbReference>
<evidence type="ECO:0000256" key="2">
    <source>
        <dbReference type="SAM" id="Phobius"/>
    </source>
</evidence>
<evidence type="ECO:0000256" key="1">
    <source>
        <dbReference type="SAM" id="MobiDB-lite"/>
    </source>
</evidence>
<dbReference type="InParanoid" id="E3J406"/>
<keyword evidence="4" id="KW-1185">Reference proteome</keyword>
<reference evidence="3 4" key="1">
    <citation type="submission" date="2010-10" db="EMBL/GenBank/DDBJ databases">
        <title>Complete sequence of Frankia sp. EuI1c.</title>
        <authorList>
            <consortium name="US DOE Joint Genome Institute"/>
            <person name="Lucas S."/>
            <person name="Copeland A."/>
            <person name="Lapidus A."/>
            <person name="Cheng J.-F."/>
            <person name="Bruce D."/>
            <person name="Goodwin L."/>
            <person name="Pitluck S."/>
            <person name="Chertkov O."/>
            <person name="Detter J.C."/>
            <person name="Han C."/>
            <person name="Tapia R."/>
            <person name="Land M."/>
            <person name="Hauser L."/>
            <person name="Jeffries C."/>
            <person name="Kyrpides N."/>
            <person name="Ivanova N."/>
            <person name="Mikhailova N."/>
            <person name="Beauchemin N."/>
            <person name="Sen A."/>
            <person name="Sur S.A."/>
            <person name="Gtari M."/>
            <person name="Wall L."/>
            <person name="Tisa L."/>
            <person name="Woyke T."/>
        </authorList>
    </citation>
    <scope>NUCLEOTIDE SEQUENCE [LARGE SCALE GENOMIC DNA]</scope>
    <source>
        <strain evidence="4">DSM 45817 / CECT 9037 / EuI1c</strain>
    </source>
</reference>
<evidence type="ECO:0000313" key="3">
    <source>
        <dbReference type="EMBL" id="ADP80639.1"/>
    </source>
</evidence>
<organism evidence="3 4">
    <name type="scientific">Pseudofrankia inefficax (strain DSM 45817 / CECT 9037 / DDB 130130 / EuI1c)</name>
    <name type="common">Frankia inefficax</name>
    <dbReference type="NCBI Taxonomy" id="298654"/>
    <lineage>
        <taxon>Bacteria</taxon>
        <taxon>Bacillati</taxon>
        <taxon>Actinomycetota</taxon>
        <taxon>Actinomycetes</taxon>
        <taxon>Frankiales</taxon>
        <taxon>Frankiaceae</taxon>
        <taxon>Pseudofrankia</taxon>
    </lineage>
</organism>
<dbReference type="Proteomes" id="UP000002484">
    <property type="component" value="Chromosome"/>
</dbReference>
<accession>E3J406</accession>
<dbReference type="AlphaFoldDB" id="E3J406"/>
<sequence length="98" mass="10291">MTRPGVCPAGAATVVVFLLYLLVYLLVLLGMLLLGGSLWPSRAVSWWQAALVGVGALLGFAGPEGPSARGSPFRSPSGWLWPPAGSRGRRTAEARTSR</sequence>
<feature type="region of interest" description="Disordered" evidence="1">
    <location>
        <begin position="64"/>
        <end position="98"/>
    </location>
</feature>
<keyword evidence="2" id="KW-0472">Membrane</keyword>
<proteinExistence type="predicted"/>
<keyword evidence="2" id="KW-1133">Transmembrane helix</keyword>
<gene>
    <name evidence="3" type="ordered locus">FraEuI1c_2606</name>
</gene>
<dbReference type="STRING" id="298654.FraEuI1c_2606"/>
<dbReference type="KEGG" id="fri:FraEuI1c_2606"/>
<keyword evidence="2" id="KW-0812">Transmembrane</keyword>
<evidence type="ECO:0000313" key="4">
    <source>
        <dbReference type="Proteomes" id="UP000002484"/>
    </source>
</evidence>